<feature type="domain" description="Polysaccharide export protein N-terminal" evidence="15">
    <location>
        <begin position="104"/>
        <end position="187"/>
    </location>
</feature>
<comment type="similarity">
    <text evidence="2">Belongs to the BexD/CtrA/VexA family.</text>
</comment>
<keyword evidence="5" id="KW-0762">Sugar transport</keyword>
<dbReference type="EMBL" id="PVTT01000002">
    <property type="protein sequence ID" value="PRY93152.1"/>
    <property type="molecule type" value="Genomic_DNA"/>
</dbReference>
<keyword evidence="4" id="KW-1134">Transmembrane beta strand</keyword>
<keyword evidence="11" id="KW-0472">Membrane</keyword>
<dbReference type="GO" id="GO:0015159">
    <property type="term" value="F:polysaccharide transmembrane transporter activity"/>
    <property type="evidence" value="ECO:0007669"/>
    <property type="project" value="InterPro"/>
</dbReference>
<dbReference type="Pfam" id="PF02563">
    <property type="entry name" value="Poly_export"/>
    <property type="match status" value="1"/>
</dbReference>
<gene>
    <name evidence="17" type="ORF">BCF33_2018</name>
</gene>
<feature type="domain" description="SLBB" evidence="16">
    <location>
        <begin position="335"/>
        <end position="420"/>
    </location>
</feature>
<feature type="domain" description="SLBB" evidence="16">
    <location>
        <begin position="193"/>
        <end position="270"/>
    </location>
</feature>
<dbReference type="OrthoDB" id="9808421at2"/>
<dbReference type="GO" id="GO:0046930">
    <property type="term" value="C:pore complex"/>
    <property type="evidence" value="ECO:0007669"/>
    <property type="project" value="UniProtKB-KW"/>
</dbReference>
<proteinExistence type="inferred from homology"/>
<keyword evidence="18" id="KW-1185">Reference proteome</keyword>
<evidence type="ECO:0000313" key="18">
    <source>
        <dbReference type="Proteomes" id="UP000238801"/>
    </source>
</evidence>
<dbReference type="Proteomes" id="UP000238801">
    <property type="component" value="Unassembled WGS sequence"/>
</dbReference>
<evidence type="ECO:0000256" key="2">
    <source>
        <dbReference type="ARBA" id="ARBA00009450"/>
    </source>
</evidence>
<sequence length="449" mass="46096">MLQAWRVAAVALACAVGGCGIVYQSAQVPAGGEGVTVVDLTAPVVAAANADPYVPRALPAVFSQGGGAAGAAPGGIALPPVTQIRPPRRGEPALIPPPPLPGGPYVIGVGDVVLLATAAPGTTVEELSGLLAAQNRRQGYTVQDDGAIAIPDVGRVRLAGLSVEEAEDAVFRALVAARIDPAFSLEVTGFNSQRVAVGGAVAEAVVVPVTITDLTLAEALARAGGVEGAAEGAVIRIFREGALYQVPVEGFGARPALQGIRLTGGDSVFVDAGYDAERARAFFAERIQLANLRTAARAQALDELEAGLALRRAARDEARGNFRAAEALDGAARDHVYLTGEVRTPSRFALPFGRQAVLNDALFGGGGGIAAATGDPARIYVLRDRDGDGRVTAFHLDARDATRLALASRFEMRPGDVVFVAEQAVTRWSRVVAQITPSLISTGVGLAGE</sequence>
<dbReference type="Gene3D" id="3.30.1950.10">
    <property type="entry name" value="wza like domain"/>
    <property type="match status" value="1"/>
</dbReference>
<keyword evidence="14" id="KW-0449">Lipoprotein</keyword>
<evidence type="ECO:0000313" key="17">
    <source>
        <dbReference type="EMBL" id="PRY93152.1"/>
    </source>
</evidence>
<dbReference type="Gene3D" id="3.10.560.10">
    <property type="entry name" value="Outer membrane lipoprotein wza domain like"/>
    <property type="match status" value="2"/>
</dbReference>
<keyword evidence="8" id="KW-0625">Polysaccharide transport</keyword>
<evidence type="ECO:0000256" key="7">
    <source>
        <dbReference type="ARBA" id="ARBA00022729"/>
    </source>
</evidence>
<dbReference type="InterPro" id="IPR003715">
    <property type="entry name" value="Poly_export_N"/>
</dbReference>
<evidence type="ECO:0000256" key="12">
    <source>
        <dbReference type="ARBA" id="ARBA00023139"/>
    </source>
</evidence>
<protein>
    <submittedName>
        <fullName evidence="17">Polysaccharide export outer membrane protein</fullName>
    </submittedName>
</protein>
<keyword evidence="13" id="KW-0998">Cell outer membrane</keyword>
<organism evidence="17 18">
    <name type="scientific">Hasllibacter halocynthiae</name>
    <dbReference type="NCBI Taxonomy" id="595589"/>
    <lineage>
        <taxon>Bacteria</taxon>
        <taxon>Pseudomonadati</taxon>
        <taxon>Pseudomonadota</taxon>
        <taxon>Alphaproteobacteria</taxon>
        <taxon>Rhodobacterales</taxon>
        <taxon>Roseobacteraceae</taxon>
        <taxon>Hasllibacter</taxon>
    </lineage>
</organism>
<reference evidence="17 18" key="1">
    <citation type="submission" date="2018-03" db="EMBL/GenBank/DDBJ databases">
        <title>Genomic Encyclopedia of Archaeal and Bacterial Type Strains, Phase II (KMG-II): from individual species to whole genera.</title>
        <authorList>
            <person name="Goeker M."/>
        </authorList>
    </citation>
    <scope>NUCLEOTIDE SEQUENCE [LARGE SCALE GENOMIC DNA]</scope>
    <source>
        <strain evidence="17 18">DSM 29318</strain>
    </source>
</reference>
<dbReference type="PANTHER" id="PTHR33619">
    <property type="entry name" value="POLYSACCHARIDE EXPORT PROTEIN GFCE-RELATED"/>
    <property type="match status" value="1"/>
</dbReference>
<comment type="caution">
    <text evidence="17">The sequence shown here is derived from an EMBL/GenBank/DDBJ whole genome shotgun (WGS) entry which is preliminary data.</text>
</comment>
<evidence type="ECO:0000256" key="4">
    <source>
        <dbReference type="ARBA" id="ARBA00022452"/>
    </source>
</evidence>
<dbReference type="GO" id="GO:0015288">
    <property type="term" value="F:porin activity"/>
    <property type="evidence" value="ECO:0007669"/>
    <property type="project" value="UniProtKB-KW"/>
</dbReference>
<dbReference type="Pfam" id="PF22461">
    <property type="entry name" value="SLBB_2"/>
    <property type="match status" value="2"/>
</dbReference>
<keyword evidence="7" id="KW-0732">Signal</keyword>
<keyword evidence="6" id="KW-0812">Transmembrane</keyword>
<evidence type="ECO:0000256" key="13">
    <source>
        <dbReference type="ARBA" id="ARBA00023237"/>
    </source>
</evidence>
<evidence type="ECO:0000256" key="10">
    <source>
        <dbReference type="ARBA" id="ARBA00023114"/>
    </source>
</evidence>
<evidence type="ECO:0000259" key="16">
    <source>
        <dbReference type="Pfam" id="PF22461"/>
    </source>
</evidence>
<evidence type="ECO:0000256" key="3">
    <source>
        <dbReference type="ARBA" id="ARBA00022448"/>
    </source>
</evidence>
<dbReference type="GO" id="GO:0006811">
    <property type="term" value="P:monoatomic ion transport"/>
    <property type="evidence" value="ECO:0007669"/>
    <property type="project" value="UniProtKB-KW"/>
</dbReference>
<dbReference type="GO" id="GO:0009279">
    <property type="term" value="C:cell outer membrane"/>
    <property type="evidence" value="ECO:0007669"/>
    <property type="project" value="UniProtKB-SubCell"/>
</dbReference>
<dbReference type="InterPro" id="IPR049712">
    <property type="entry name" value="Poly_export"/>
</dbReference>
<evidence type="ECO:0000256" key="1">
    <source>
        <dbReference type="ARBA" id="ARBA00004571"/>
    </source>
</evidence>
<keyword evidence="3" id="KW-0813">Transport</keyword>
<evidence type="ECO:0000256" key="9">
    <source>
        <dbReference type="ARBA" id="ARBA00023065"/>
    </source>
</evidence>
<name>A0A2T0X2H2_9RHOB</name>
<evidence type="ECO:0000256" key="5">
    <source>
        <dbReference type="ARBA" id="ARBA00022597"/>
    </source>
</evidence>
<dbReference type="InterPro" id="IPR054765">
    <property type="entry name" value="SLBB_dom"/>
</dbReference>
<evidence type="ECO:0000256" key="6">
    <source>
        <dbReference type="ARBA" id="ARBA00022692"/>
    </source>
</evidence>
<accession>A0A2T0X2H2</accession>
<evidence type="ECO:0000259" key="15">
    <source>
        <dbReference type="Pfam" id="PF02563"/>
    </source>
</evidence>
<evidence type="ECO:0000256" key="11">
    <source>
        <dbReference type="ARBA" id="ARBA00023136"/>
    </source>
</evidence>
<keyword evidence="10" id="KW-0626">Porin</keyword>
<dbReference type="RefSeq" id="WP_106160768.1">
    <property type="nucleotide sequence ID" value="NZ_PVTT01000002.1"/>
</dbReference>
<dbReference type="PANTHER" id="PTHR33619:SF3">
    <property type="entry name" value="POLYSACCHARIDE EXPORT PROTEIN GFCE-RELATED"/>
    <property type="match status" value="1"/>
</dbReference>
<dbReference type="AlphaFoldDB" id="A0A2T0X2H2"/>
<keyword evidence="9" id="KW-0406">Ion transport</keyword>
<comment type="subcellular location">
    <subcellularLocation>
        <location evidence="1">Cell outer membrane</location>
        <topology evidence="1">Multi-pass membrane protein</topology>
    </subcellularLocation>
</comment>
<evidence type="ECO:0000256" key="8">
    <source>
        <dbReference type="ARBA" id="ARBA00023047"/>
    </source>
</evidence>
<evidence type="ECO:0000256" key="14">
    <source>
        <dbReference type="ARBA" id="ARBA00023288"/>
    </source>
</evidence>
<keyword evidence="12" id="KW-0564">Palmitate</keyword>
<dbReference type="PROSITE" id="PS51257">
    <property type="entry name" value="PROKAR_LIPOPROTEIN"/>
    <property type="match status" value="1"/>
</dbReference>